<reference evidence="11" key="1">
    <citation type="journal article" date="2012" name="Nature">
        <title>The oyster genome reveals stress adaptation and complexity of shell formation.</title>
        <authorList>
            <person name="Zhang G."/>
            <person name="Fang X."/>
            <person name="Guo X."/>
            <person name="Li L."/>
            <person name="Luo R."/>
            <person name="Xu F."/>
            <person name="Yang P."/>
            <person name="Zhang L."/>
            <person name="Wang X."/>
            <person name="Qi H."/>
            <person name="Xiong Z."/>
            <person name="Que H."/>
            <person name="Xie Y."/>
            <person name="Holland P.W."/>
            <person name="Paps J."/>
            <person name="Zhu Y."/>
            <person name="Wu F."/>
            <person name="Chen Y."/>
            <person name="Wang J."/>
            <person name="Peng C."/>
            <person name="Meng J."/>
            <person name="Yang L."/>
            <person name="Liu J."/>
            <person name="Wen B."/>
            <person name="Zhang N."/>
            <person name="Huang Z."/>
            <person name="Zhu Q."/>
            <person name="Feng Y."/>
            <person name="Mount A."/>
            <person name="Hedgecock D."/>
            <person name="Xu Z."/>
            <person name="Liu Y."/>
            <person name="Domazet-Loso T."/>
            <person name="Du Y."/>
            <person name="Sun X."/>
            <person name="Zhang S."/>
            <person name="Liu B."/>
            <person name="Cheng P."/>
            <person name="Jiang X."/>
            <person name="Li J."/>
            <person name="Fan D."/>
            <person name="Wang W."/>
            <person name="Fu W."/>
            <person name="Wang T."/>
            <person name="Wang B."/>
            <person name="Zhang J."/>
            <person name="Peng Z."/>
            <person name="Li Y."/>
            <person name="Li N."/>
            <person name="Wang J."/>
            <person name="Chen M."/>
            <person name="He Y."/>
            <person name="Tan F."/>
            <person name="Song X."/>
            <person name="Zheng Q."/>
            <person name="Huang R."/>
            <person name="Yang H."/>
            <person name="Du X."/>
            <person name="Chen L."/>
            <person name="Yang M."/>
            <person name="Gaffney P.M."/>
            <person name="Wang S."/>
            <person name="Luo L."/>
            <person name="She Z."/>
            <person name="Ming Y."/>
            <person name="Huang W."/>
            <person name="Zhang S."/>
            <person name="Huang B."/>
            <person name="Zhang Y."/>
            <person name="Qu T."/>
            <person name="Ni P."/>
            <person name="Miao G."/>
            <person name="Wang J."/>
            <person name="Wang Q."/>
            <person name="Steinberg C.E."/>
            <person name="Wang H."/>
            <person name="Li N."/>
            <person name="Qian L."/>
            <person name="Zhang G."/>
            <person name="Li Y."/>
            <person name="Yang H."/>
            <person name="Liu X."/>
            <person name="Wang J."/>
            <person name="Yin Y."/>
            <person name="Wang J."/>
        </authorList>
    </citation>
    <scope>NUCLEOTIDE SEQUENCE [LARGE SCALE GENOMIC DNA]</scope>
    <source>
        <strain evidence="11">05x7-T-G4-1.051#20</strain>
    </source>
</reference>
<dbReference type="PROSITE" id="PS50262">
    <property type="entry name" value="G_PROTEIN_RECEP_F1_2"/>
    <property type="match status" value="1"/>
</dbReference>
<evidence type="ECO:0000256" key="1">
    <source>
        <dbReference type="ARBA" id="ARBA00004141"/>
    </source>
</evidence>
<dbReference type="AlphaFoldDB" id="K1RMZ9"/>
<evidence type="ECO:0000256" key="8">
    <source>
        <dbReference type="ARBA" id="ARBA00023224"/>
    </source>
</evidence>
<dbReference type="Gene3D" id="1.20.1070.10">
    <property type="entry name" value="Rhodopsin 7-helix transmembrane proteins"/>
    <property type="match status" value="1"/>
</dbReference>
<comment type="similarity">
    <text evidence="2 9">Belongs to the G-protein coupled receptor 1 family.</text>
</comment>
<evidence type="ECO:0000259" key="10">
    <source>
        <dbReference type="PROSITE" id="PS50262"/>
    </source>
</evidence>
<dbReference type="HOGENOM" id="CLU_009579_6_1_1"/>
<comment type="subcellular location">
    <subcellularLocation>
        <location evidence="1">Membrane</location>
        <topology evidence="1">Multi-pass membrane protein</topology>
    </subcellularLocation>
</comment>
<dbReference type="InterPro" id="IPR017452">
    <property type="entry name" value="GPCR_Rhodpsn_7TM"/>
</dbReference>
<dbReference type="InterPro" id="IPR000276">
    <property type="entry name" value="GPCR_Rhodpsn"/>
</dbReference>
<dbReference type="PANTHER" id="PTHR24235:SF29">
    <property type="entry name" value="GH23382P"/>
    <property type="match status" value="1"/>
</dbReference>
<dbReference type="FunCoup" id="K1RMZ9">
    <property type="interactions" value="95"/>
</dbReference>
<dbReference type="SMART" id="SM01381">
    <property type="entry name" value="7TM_GPCR_Srsx"/>
    <property type="match status" value="1"/>
</dbReference>
<organism evidence="11">
    <name type="scientific">Magallana gigas</name>
    <name type="common">Pacific oyster</name>
    <name type="synonym">Crassostrea gigas</name>
    <dbReference type="NCBI Taxonomy" id="29159"/>
    <lineage>
        <taxon>Eukaryota</taxon>
        <taxon>Metazoa</taxon>
        <taxon>Spiralia</taxon>
        <taxon>Lophotrochozoa</taxon>
        <taxon>Mollusca</taxon>
        <taxon>Bivalvia</taxon>
        <taxon>Autobranchia</taxon>
        <taxon>Pteriomorphia</taxon>
        <taxon>Ostreida</taxon>
        <taxon>Ostreoidea</taxon>
        <taxon>Ostreidae</taxon>
        <taxon>Magallana</taxon>
    </lineage>
</organism>
<keyword evidence="7 9" id="KW-0675">Receptor</keyword>
<keyword evidence="5 9" id="KW-0297">G-protein coupled receptor</keyword>
<dbReference type="GO" id="GO:0016020">
    <property type="term" value="C:membrane"/>
    <property type="evidence" value="ECO:0007669"/>
    <property type="project" value="UniProtKB-SubCell"/>
</dbReference>
<evidence type="ECO:0000313" key="11">
    <source>
        <dbReference type="EMBL" id="EKC35781.1"/>
    </source>
</evidence>
<protein>
    <submittedName>
        <fullName evidence="11">Neuropeptide Y receptor type 1</fullName>
    </submittedName>
</protein>
<dbReference type="PRINTS" id="PR01012">
    <property type="entry name" value="NRPEPTIDEYR"/>
</dbReference>
<evidence type="ECO:0000256" key="2">
    <source>
        <dbReference type="ARBA" id="ARBA00010663"/>
    </source>
</evidence>
<keyword evidence="3 9" id="KW-0812">Transmembrane</keyword>
<keyword evidence="8 9" id="KW-0807">Transducer</keyword>
<feature type="domain" description="G-protein coupled receptors family 1 profile" evidence="10">
    <location>
        <begin position="56"/>
        <end position="314"/>
    </location>
</feature>
<dbReference type="InterPro" id="IPR000611">
    <property type="entry name" value="NPY_rcpt"/>
</dbReference>
<gene>
    <name evidence="11" type="ORF">CGI_10018648</name>
</gene>
<dbReference type="CDD" id="cd15203">
    <property type="entry name" value="7tmA_NPYR-like"/>
    <property type="match status" value="1"/>
</dbReference>
<name>K1RMZ9_MAGGI</name>
<accession>K1RMZ9</accession>
<dbReference type="SUPFAM" id="SSF81321">
    <property type="entry name" value="Family A G protein-coupled receptor-like"/>
    <property type="match status" value="1"/>
</dbReference>
<dbReference type="PROSITE" id="PS00237">
    <property type="entry name" value="G_PROTEIN_RECEP_F1_1"/>
    <property type="match status" value="1"/>
</dbReference>
<evidence type="ECO:0000256" key="5">
    <source>
        <dbReference type="ARBA" id="ARBA00023040"/>
    </source>
</evidence>
<keyword evidence="4" id="KW-1133">Transmembrane helix</keyword>
<evidence type="ECO:0000256" key="9">
    <source>
        <dbReference type="RuleBase" id="RU000688"/>
    </source>
</evidence>
<proteinExistence type="inferred from homology"/>
<dbReference type="PANTHER" id="PTHR24235">
    <property type="entry name" value="NEUROPEPTIDE Y RECEPTOR"/>
    <property type="match status" value="1"/>
</dbReference>
<dbReference type="Pfam" id="PF00001">
    <property type="entry name" value="7tm_1"/>
    <property type="match status" value="1"/>
</dbReference>
<evidence type="ECO:0000256" key="4">
    <source>
        <dbReference type="ARBA" id="ARBA00022989"/>
    </source>
</evidence>
<dbReference type="GO" id="GO:0004983">
    <property type="term" value="F:neuropeptide Y receptor activity"/>
    <property type="evidence" value="ECO:0007669"/>
    <property type="project" value="InterPro"/>
</dbReference>
<evidence type="ECO:0000256" key="6">
    <source>
        <dbReference type="ARBA" id="ARBA00023136"/>
    </source>
</evidence>
<dbReference type="PRINTS" id="PR00237">
    <property type="entry name" value="GPCRRHODOPSN"/>
</dbReference>
<keyword evidence="6" id="KW-0472">Membrane</keyword>
<dbReference type="EMBL" id="JH818918">
    <property type="protein sequence ID" value="EKC35781.1"/>
    <property type="molecule type" value="Genomic_DNA"/>
</dbReference>
<evidence type="ECO:0000256" key="7">
    <source>
        <dbReference type="ARBA" id="ARBA00023170"/>
    </source>
</evidence>
<evidence type="ECO:0000256" key="3">
    <source>
        <dbReference type="ARBA" id="ARBA00022692"/>
    </source>
</evidence>
<dbReference type="InParanoid" id="K1RMZ9"/>
<sequence length="370" mass="43188">MNDSFAASLLNLNYSSFINYDRSDVDLSMPNLLREQPWKITFILLFAVVIFFGFFENLAIVIVIIINKQIHTVTNIFICTLALSDIMLCAFNLPFQLHYGITDFWKFGPVLCRIIIPMFTMPVFVSTYAMLMIAIERYIVIVFPFRKKINQRQAVCIVIIIILFAMTFTVPAIVHTELKIAEYDMRPFIDEQIYRPFCLEVWEEKASRLYTIFGFAFQFVIPKTLISVLYFQIYKVLKRRPVKRKETKRNYHITRILVSITILFTLTWLPFQIFSITLYFSPDLFQTLGASYKLVDLLLKIIAMSSSCINPFFYGWLNNNFRREMATILGRNLKKIQKSSNGFTTYNNSNLNSKENDDDSGTKLKQSGLL</sequence>